<comment type="caution">
    <text evidence="2">The sequence shown here is derived from an EMBL/GenBank/DDBJ whole genome shotgun (WGS) entry which is preliminary data.</text>
</comment>
<name>A0ABP6ZK27_9ACTN</name>
<dbReference type="Proteomes" id="UP001500630">
    <property type="component" value="Unassembled WGS sequence"/>
</dbReference>
<sequence length="78" mass="8469">MPAQDGVRPDEEPQPAQDLAGQRRQERGKEGPVLGRESHSGISAELAFKDGDLVTQDENLHVTMGSNRSAAKVFVTVR</sequence>
<evidence type="ECO:0000313" key="3">
    <source>
        <dbReference type="Proteomes" id="UP001500630"/>
    </source>
</evidence>
<proteinExistence type="predicted"/>
<feature type="compositionally biased region" description="Basic and acidic residues" evidence="1">
    <location>
        <begin position="21"/>
        <end position="30"/>
    </location>
</feature>
<evidence type="ECO:0000313" key="2">
    <source>
        <dbReference type="EMBL" id="GAA3610454.1"/>
    </source>
</evidence>
<reference evidence="3" key="1">
    <citation type="journal article" date="2019" name="Int. J. Syst. Evol. Microbiol.">
        <title>The Global Catalogue of Microorganisms (GCM) 10K type strain sequencing project: providing services to taxonomists for standard genome sequencing and annotation.</title>
        <authorList>
            <consortium name="The Broad Institute Genomics Platform"/>
            <consortium name="The Broad Institute Genome Sequencing Center for Infectious Disease"/>
            <person name="Wu L."/>
            <person name="Ma J."/>
        </authorList>
    </citation>
    <scope>NUCLEOTIDE SEQUENCE [LARGE SCALE GENOMIC DNA]</scope>
    <source>
        <strain evidence="3">JCM 17326</strain>
    </source>
</reference>
<organism evidence="2 3">
    <name type="scientific">Nonomuraea rosea</name>
    <dbReference type="NCBI Taxonomy" id="638574"/>
    <lineage>
        <taxon>Bacteria</taxon>
        <taxon>Bacillati</taxon>
        <taxon>Actinomycetota</taxon>
        <taxon>Actinomycetes</taxon>
        <taxon>Streptosporangiales</taxon>
        <taxon>Streptosporangiaceae</taxon>
        <taxon>Nonomuraea</taxon>
    </lineage>
</organism>
<evidence type="ECO:0000256" key="1">
    <source>
        <dbReference type="SAM" id="MobiDB-lite"/>
    </source>
</evidence>
<dbReference type="EMBL" id="BAABDQ010000046">
    <property type="protein sequence ID" value="GAA3610454.1"/>
    <property type="molecule type" value="Genomic_DNA"/>
</dbReference>
<protein>
    <submittedName>
        <fullName evidence="2">Uncharacterized protein</fullName>
    </submittedName>
</protein>
<feature type="region of interest" description="Disordered" evidence="1">
    <location>
        <begin position="1"/>
        <end position="41"/>
    </location>
</feature>
<keyword evidence="3" id="KW-1185">Reference proteome</keyword>
<accession>A0ABP6ZK27</accession>
<gene>
    <name evidence="2" type="ORF">GCM10022419_114320</name>
</gene>